<sequence>MNFGDSGSNARPGHGLPQIETNDIALADISLQKGGNPLKLTAPWETQPPVHASLLSIASAKGILAVAGPSSLVIANTESLRRQAIPKRLEKGEERLIRENGAHLIIDTPRLSHVAFSADESCLVIVSDQGGGLAVYDTNALVSGNKEPAFSIGTNGVSVRHLLPNPNPDEASAHLFAIVLTNGQLLLADLKARNLRKGQSSEAFHDNVFSACWSKLGKQIIAGKGDGSCAQIDPQGVLKDSI</sequence>
<dbReference type="GeneID" id="19331304"/>
<dbReference type="HOGENOM" id="CLU_1149565_0_0_1"/>
<comment type="subcellular location">
    <subcellularLocation>
        <location evidence="1">Nucleus</location>
    </subcellularLocation>
</comment>
<protein>
    <recommendedName>
        <fullName evidence="4">Nucleoporin Nup159/Nup146 N-terminal domain-containing protein</fullName>
    </recommendedName>
</protein>
<keyword evidence="6" id="KW-1185">Reference proteome</keyword>
<evidence type="ECO:0000256" key="1">
    <source>
        <dbReference type="ARBA" id="ARBA00004123"/>
    </source>
</evidence>
<feature type="non-terminal residue" evidence="5">
    <location>
        <position position="242"/>
    </location>
</feature>
<keyword evidence="2" id="KW-0813">Transport</keyword>
<evidence type="ECO:0000256" key="2">
    <source>
        <dbReference type="ARBA" id="ARBA00022448"/>
    </source>
</evidence>
<name>M2ZG10_PSEFD</name>
<evidence type="ECO:0000256" key="3">
    <source>
        <dbReference type="ARBA" id="ARBA00023242"/>
    </source>
</evidence>
<feature type="domain" description="Nucleoporin Nup159/Nup146 N-terminal" evidence="4">
    <location>
        <begin position="48"/>
        <end position="241"/>
    </location>
</feature>
<dbReference type="Proteomes" id="UP000016932">
    <property type="component" value="Unassembled WGS sequence"/>
</dbReference>
<proteinExistence type="predicted"/>
<dbReference type="Gene3D" id="2.130.10.10">
    <property type="entry name" value="YVTN repeat-like/Quinoprotein amine dehydrogenase"/>
    <property type="match status" value="1"/>
</dbReference>
<dbReference type="InterPro" id="IPR039462">
    <property type="entry name" value="Nup159/Nup146_N"/>
</dbReference>
<dbReference type="VEuPathDB" id="FungiDB:MYCFIDRAFT_145173"/>
<reference evidence="5 6" key="1">
    <citation type="journal article" date="2012" name="PLoS Pathog.">
        <title>Diverse lifestyles and strategies of plant pathogenesis encoded in the genomes of eighteen Dothideomycetes fungi.</title>
        <authorList>
            <person name="Ohm R.A."/>
            <person name="Feau N."/>
            <person name="Henrissat B."/>
            <person name="Schoch C.L."/>
            <person name="Horwitz B.A."/>
            <person name="Barry K.W."/>
            <person name="Condon B.J."/>
            <person name="Copeland A.C."/>
            <person name="Dhillon B."/>
            <person name="Glaser F."/>
            <person name="Hesse C.N."/>
            <person name="Kosti I."/>
            <person name="LaButti K."/>
            <person name="Lindquist E.A."/>
            <person name="Lucas S."/>
            <person name="Salamov A.A."/>
            <person name="Bradshaw R.E."/>
            <person name="Ciuffetti L."/>
            <person name="Hamelin R.C."/>
            <person name="Kema G.H.J."/>
            <person name="Lawrence C."/>
            <person name="Scott J.A."/>
            <person name="Spatafora J.W."/>
            <person name="Turgeon B.G."/>
            <person name="de Wit P.J.G.M."/>
            <person name="Zhong S."/>
            <person name="Goodwin S.B."/>
            <person name="Grigoriev I.V."/>
        </authorList>
    </citation>
    <scope>NUCLEOTIDE SEQUENCE [LARGE SCALE GENOMIC DNA]</scope>
    <source>
        <strain evidence="5 6">CIRAD86</strain>
    </source>
</reference>
<dbReference type="KEGG" id="pfj:MYCFIDRAFT_145173"/>
<dbReference type="RefSeq" id="XP_007931782.1">
    <property type="nucleotide sequence ID" value="XM_007933591.1"/>
</dbReference>
<gene>
    <name evidence="5" type="ORF">MYCFIDRAFT_145173</name>
</gene>
<dbReference type="AlphaFoldDB" id="M2ZG10"/>
<accession>M2ZG10</accession>
<dbReference type="GO" id="GO:0005634">
    <property type="term" value="C:nucleus"/>
    <property type="evidence" value="ECO:0007669"/>
    <property type="project" value="UniProtKB-SubCell"/>
</dbReference>
<keyword evidence="3" id="KW-0539">Nucleus</keyword>
<organism evidence="5 6">
    <name type="scientific">Pseudocercospora fijiensis (strain CIRAD86)</name>
    <name type="common">Black leaf streak disease fungus</name>
    <name type="synonym">Mycosphaerella fijiensis</name>
    <dbReference type="NCBI Taxonomy" id="383855"/>
    <lineage>
        <taxon>Eukaryota</taxon>
        <taxon>Fungi</taxon>
        <taxon>Dikarya</taxon>
        <taxon>Ascomycota</taxon>
        <taxon>Pezizomycotina</taxon>
        <taxon>Dothideomycetes</taxon>
        <taxon>Dothideomycetidae</taxon>
        <taxon>Mycosphaerellales</taxon>
        <taxon>Mycosphaerellaceae</taxon>
        <taxon>Pseudocercospora</taxon>
    </lineage>
</organism>
<evidence type="ECO:0000313" key="6">
    <source>
        <dbReference type="Proteomes" id="UP000016932"/>
    </source>
</evidence>
<dbReference type="EMBL" id="KB446564">
    <property type="protein sequence ID" value="EME78084.1"/>
    <property type="molecule type" value="Genomic_DNA"/>
</dbReference>
<dbReference type="OrthoDB" id="248320at2759"/>
<evidence type="ECO:0000259" key="4">
    <source>
        <dbReference type="Pfam" id="PF16755"/>
    </source>
</evidence>
<dbReference type="Pfam" id="PF16755">
    <property type="entry name" value="Beta-prop_NUP159_NUP214"/>
    <property type="match status" value="1"/>
</dbReference>
<evidence type="ECO:0000313" key="5">
    <source>
        <dbReference type="EMBL" id="EME78084.1"/>
    </source>
</evidence>
<dbReference type="InterPro" id="IPR015943">
    <property type="entry name" value="WD40/YVTN_repeat-like_dom_sf"/>
</dbReference>
<dbReference type="STRING" id="383855.M2ZG10"/>
<dbReference type="SUPFAM" id="SSF117289">
    <property type="entry name" value="Nucleoporin domain"/>
    <property type="match status" value="1"/>
</dbReference>
<dbReference type="eggNOG" id="KOG3630">
    <property type="taxonomic scope" value="Eukaryota"/>
</dbReference>